<accession>A0A4U9UP82</accession>
<dbReference type="EMBL" id="CABEEZ010000080">
    <property type="protein sequence ID" value="VTR35520.1"/>
    <property type="molecule type" value="Genomic_DNA"/>
</dbReference>
<organism evidence="1">
    <name type="scientific">Serratia fonticola</name>
    <dbReference type="NCBI Taxonomy" id="47917"/>
    <lineage>
        <taxon>Bacteria</taxon>
        <taxon>Pseudomonadati</taxon>
        <taxon>Pseudomonadota</taxon>
        <taxon>Gammaproteobacteria</taxon>
        <taxon>Enterobacterales</taxon>
        <taxon>Yersiniaceae</taxon>
        <taxon>Serratia</taxon>
    </lineage>
</organism>
<keyword evidence="1" id="KW-0560">Oxidoreductase</keyword>
<dbReference type="EC" id="1.7.2.3" evidence="1"/>
<dbReference type="SUPFAM" id="SSF53706">
    <property type="entry name" value="Formate dehydrogenase/DMSO reductase, domains 1-3"/>
    <property type="match status" value="1"/>
</dbReference>
<dbReference type="Gene3D" id="3.90.55.10">
    <property type="entry name" value="Dimethylsulfoxide Reductase, domain 3"/>
    <property type="match status" value="1"/>
</dbReference>
<name>A0A4U9UP82_SERFO</name>
<proteinExistence type="predicted"/>
<reference evidence="1" key="1">
    <citation type="submission" date="2019-05" db="EMBL/GenBank/DDBJ databases">
        <authorList>
            <consortium name="Pathogen Informatics"/>
        </authorList>
    </citation>
    <scope>NUCLEOTIDE SEQUENCE [LARGE SCALE GENOMIC DNA]</scope>
    <source>
        <strain evidence="1">NCTC12965</strain>
    </source>
</reference>
<gene>
    <name evidence="1" type="primary">torZ_2</name>
    <name evidence="1" type="ORF">NCTC12965_03805</name>
</gene>
<dbReference type="Gene3D" id="3.40.228.10">
    <property type="entry name" value="Dimethylsulfoxide Reductase, domain 2"/>
    <property type="match status" value="1"/>
</dbReference>
<dbReference type="AlphaFoldDB" id="A0A4U9UP82"/>
<protein>
    <submittedName>
        <fullName evidence="1">Trimethylamine-N-oxide reductase 2</fullName>
        <ecNumber evidence="1">1.7.2.3</ecNumber>
    </submittedName>
</protein>
<evidence type="ECO:0000313" key="1">
    <source>
        <dbReference type="EMBL" id="VTR35520.1"/>
    </source>
</evidence>
<dbReference type="GO" id="GO:0050626">
    <property type="term" value="F:trimethylamine-N-oxide reductase (cytochrome c) activity"/>
    <property type="evidence" value="ECO:0007669"/>
    <property type="project" value="UniProtKB-EC"/>
</dbReference>
<sequence length="101" mass="12277">MYDDMKLQARAARVALPPFDMFWESNNYIRFPIRRKNKQWVRFADYRENPLLNPLGTPSGKIEIYSMPSRRWSIWIAKAFLPGCRRIEWYRGQRQPNTRCH</sequence>